<dbReference type="PANTHER" id="PTHR21064">
    <property type="entry name" value="AMINOGLYCOSIDE PHOSPHOTRANSFERASE DOMAIN-CONTAINING PROTEIN-RELATED"/>
    <property type="match status" value="1"/>
</dbReference>
<dbReference type="InterPro" id="IPR002575">
    <property type="entry name" value="Aminoglycoside_PTrfase"/>
</dbReference>
<dbReference type="AlphaFoldDB" id="A0A1I2BPT8"/>
<keyword evidence="4" id="KW-0418">Kinase</keyword>
<dbReference type="RefSeq" id="WP_046232598.1">
    <property type="nucleotide sequence ID" value="NZ_FONN01000004.1"/>
</dbReference>
<dbReference type="Gene3D" id="3.90.1200.10">
    <property type="match status" value="1"/>
</dbReference>
<protein>
    <submittedName>
        <fullName evidence="4">Homoserine kinase type II</fullName>
    </submittedName>
</protein>
<keyword evidence="5" id="KW-1185">Reference proteome</keyword>
<evidence type="ECO:0000259" key="3">
    <source>
        <dbReference type="Pfam" id="PF01636"/>
    </source>
</evidence>
<keyword evidence="4" id="KW-0808">Transferase</keyword>
<dbReference type="EMBL" id="FONN01000004">
    <property type="protein sequence ID" value="SFE58057.1"/>
    <property type="molecule type" value="Genomic_DNA"/>
</dbReference>
<feature type="coiled-coil region" evidence="2">
    <location>
        <begin position="169"/>
        <end position="196"/>
    </location>
</feature>
<evidence type="ECO:0000313" key="5">
    <source>
        <dbReference type="Proteomes" id="UP000183410"/>
    </source>
</evidence>
<comment type="similarity">
    <text evidence="1">Belongs to the pseudomonas-type ThrB family.</text>
</comment>
<accession>A0A1I2BPT8</accession>
<dbReference type="InterPro" id="IPR050249">
    <property type="entry name" value="Pseudomonas-type_ThrB"/>
</dbReference>
<dbReference type="GO" id="GO:0019202">
    <property type="term" value="F:amino acid kinase activity"/>
    <property type="evidence" value="ECO:0007669"/>
    <property type="project" value="TreeGrafter"/>
</dbReference>
<keyword evidence="2" id="KW-0175">Coiled coil</keyword>
<sequence length="340" mass="38089">MIQHDFSTFLDQYELGVPWEIAAGDSGMNNTTRIVQAGNNRYVLRIYNNHQNKSTVLLEHEVLFGLLEQGNRHFDIPKPVANRAGQTVTEAKDGKLATLCHFIEGKRPSVENISHIKGLGIATAALCKGLNAIRPQGEPIYDPYYKLEQSYEAISIPAMLDIASEAGLLPEFEEQVVCLQQERELLQNDLKSIAELPRQWIHGDLNFSNSVARGDAIVGLLDFEFCTVDVRAMELAVVIVDLIDWADEGQLERIALFCEGFGSELRLTAEEASGITLLLKLRMLDVALHFMTRWREQLDEAAVLQKIVIQAAKIVKWTGSNERHLKALFLELLAGVDRPL</sequence>
<dbReference type="PANTHER" id="PTHR21064:SF6">
    <property type="entry name" value="AMINOGLYCOSIDE PHOSPHOTRANSFERASE DOMAIN-CONTAINING PROTEIN"/>
    <property type="match status" value="1"/>
</dbReference>
<reference evidence="5" key="1">
    <citation type="submission" date="2016-10" db="EMBL/GenBank/DDBJ databases">
        <authorList>
            <person name="Varghese N."/>
            <person name="Submissions S."/>
        </authorList>
    </citation>
    <scope>NUCLEOTIDE SEQUENCE [LARGE SCALE GENOMIC DNA]</scope>
    <source>
        <strain evidence="5">CGMCC 1.10223</strain>
    </source>
</reference>
<dbReference type="Pfam" id="PF01636">
    <property type="entry name" value="APH"/>
    <property type="match status" value="1"/>
</dbReference>
<evidence type="ECO:0000313" key="4">
    <source>
        <dbReference type="EMBL" id="SFE58057.1"/>
    </source>
</evidence>
<feature type="domain" description="Aminoglycoside phosphotransferase" evidence="3">
    <location>
        <begin position="25"/>
        <end position="254"/>
    </location>
</feature>
<proteinExistence type="inferred from homology"/>
<dbReference type="Gene3D" id="3.30.200.20">
    <property type="entry name" value="Phosphorylase Kinase, domain 1"/>
    <property type="match status" value="1"/>
</dbReference>
<dbReference type="InterPro" id="IPR011009">
    <property type="entry name" value="Kinase-like_dom_sf"/>
</dbReference>
<dbReference type="OrthoDB" id="156345at2"/>
<evidence type="ECO:0000256" key="1">
    <source>
        <dbReference type="ARBA" id="ARBA00038240"/>
    </source>
</evidence>
<dbReference type="Proteomes" id="UP000183410">
    <property type="component" value="Unassembled WGS sequence"/>
</dbReference>
<gene>
    <name evidence="4" type="ORF">SAMN04487969_10410</name>
</gene>
<evidence type="ECO:0000256" key="2">
    <source>
        <dbReference type="SAM" id="Coils"/>
    </source>
</evidence>
<name>A0A1I2BPT8_9BACL</name>
<organism evidence="4 5">
    <name type="scientific">Paenibacillus algorifonticola</name>
    <dbReference type="NCBI Taxonomy" id="684063"/>
    <lineage>
        <taxon>Bacteria</taxon>
        <taxon>Bacillati</taxon>
        <taxon>Bacillota</taxon>
        <taxon>Bacilli</taxon>
        <taxon>Bacillales</taxon>
        <taxon>Paenibacillaceae</taxon>
        <taxon>Paenibacillus</taxon>
    </lineage>
</organism>
<dbReference type="SUPFAM" id="SSF56112">
    <property type="entry name" value="Protein kinase-like (PK-like)"/>
    <property type="match status" value="1"/>
</dbReference>